<evidence type="ECO:0000313" key="7">
    <source>
        <dbReference type="Proteomes" id="UP000202440"/>
    </source>
</evidence>
<keyword evidence="7" id="KW-1185">Reference proteome</keyword>
<evidence type="ECO:0000256" key="1">
    <source>
        <dbReference type="ARBA" id="ARBA00023015"/>
    </source>
</evidence>
<dbReference type="EMBL" id="CP022530">
    <property type="protein sequence ID" value="ASP40143.1"/>
    <property type="molecule type" value="Genomic_DNA"/>
</dbReference>
<evidence type="ECO:0000256" key="4">
    <source>
        <dbReference type="SAM" id="MobiDB-lite"/>
    </source>
</evidence>
<protein>
    <submittedName>
        <fullName evidence="6">AraC family transcriptional regulator</fullName>
    </submittedName>
</protein>
<dbReference type="GO" id="GO:0005829">
    <property type="term" value="C:cytosol"/>
    <property type="evidence" value="ECO:0007669"/>
    <property type="project" value="TreeGrafter"/>
</dbReference>
<dbReference type="InterPro" id="IPR032687">
    <property type="entry name" value="AraC-type_N"/>
</dbReference>
<gene>
    <name evidence="6" type="ORF">CHH28_16320</name>
</gene>
<dbReference type="Pfam" id="PF12625">
    <property type="entry name" value="Arabinose_bd"/>
    <property type="match status" value="1"/>
</dbReference>
<dbReference type="PROSITE" id="PS01124">
    <property type="entry name" value="HTH_ARAC_FAMILY_2"/>
    <property type="match status" value="1"/>
</dbReference>
<feature type="region of interest" description="Disordered" evidence="4">
    <location>
        <begin position="1"/>
        <end position="21"/>
    </location>
</feature>
<sequence>MWPLAWSSAPDQRWQPLAPQRARGWSEQDEPLFAAHFQPALLMDILNARGISSHQYLRGSGVFYDDVLAGEQRMSVQQWLQLLTSARALYDGDDLSFRWGHALWPGHYGEFSQLLQGCESLAHVIQVMADYRAVLAPLMSPLLWSDQRYCMISWQDNYGLGEQAAFVAEAYMTGLVGYCRWRSDSHWPWRIGFAHPSPSYREQYDVNLGDAIFFDVGANVLLIERDFLHQRWPSSLSPTALNVAQRHCLQQSQPALGFVAQAMLALRQRKATSLEQLAELFGLSPATCKRKLKKHHSSFQQLQDRVRLEQCQYRFHVCGWTNEQVAAHLGFSDVTNFRRAYKRWCGMTPSASKRRLLGFI</sequence>
<dbReference type="Gene3D" id="1.10.10.60">
    <property type="entry name" value="Homeodomain-like"/>
    <property type="match status" value="1"/>
</dbReference>
<evidence type="ECO:0000259" key="5">
    <source>
        <dbReference type="PROSITE" id="PS01124"/>
    </source>
</evidence>
<dbReference type="GO" id="GO:0003700">
    <property type="term" value="F:DNA-binding transcription factor activity"/>
    <property type="evidence" value="ECO:0007669"/>
    <property type="project" value="InterPro"/>
</dbReference>
<evidence type="ECO:0000313" key="6">
    <source>
        <dbReference type="EMBL" id="ASP40143.1"/>
    </source>
</evidence>
<dbReference type="PANTHER" id="PTHR47894">
    <property type="entry name" value="HTH-TYPE TRANSCRIPTIONAL REGULATOR GADX"/>
    <property type="match status" value="1"/>
</dbReference>
<dbReference type="AlphaFoldDB" id="A0A222FPI3"/>
<dbReference type="InterPro" id="IPR009057">
    <property type="entry name" value="Homeodomain-like_sf"/>
</dbReference>
<dbReference type="SMART" id="SM00342">
    <property type="entry name" value="HTH_ARAC"/>
    <property type="match status" value="1"/>
</dbReference>
<accession>A0A222FPI3</accession>
<keyword evidence="3" id="KW-0804">Transcription</keyword>
<evidence type="ECO:0000256" key="3">
    <source>
        <dbReference type="ARBA" id="ARBA00023163"/>
    </source>
</evidence>
<dbReference type="GO" id="GO:0000976">
    <property type="term" value="F:transcription cis-regulatory region binding"/>
    <property type="evidence" value="ECO:0007669"/>
    <property type="project" value="TreeGrafter"/>
</dbReference>
<proteinExistence type="predicted"/>
<dbReference type="OrthoDB" id="5582699at2"/>
<reference evidence="6 7" key="1">
    <citation type="submission" date="2017-07" db="EMBL/GenBank/DDBJ databases">
        <title>Annotated genome sequence of Bacterioplanes sanyensis isolated from Red Sea.</title>
        <authorList>
            <person name="Rehman Z.U."/>
        </authorList>
    </citation>
    <scope>NUCLEOTIDE SEQUENCE [LARGE SCALE GENOMIC DNA]</scope>
    <source>
        <strain evidence="6 7">NV9</strain>
    </source>
</reference>
<dbReference type="SUPFAM" id="SSF46689">
    <property type="entry name" value="Homeodomain-like"/>
    <property type="match status" value="1"/>
</dbReference>
<organism evidence="6 7">
    <name type="scientific">Bacterioplanes sanyensis</name>
    <dbReference type="NCBI Taxonomy" id="1249553"/>
    <lineage>
        <taxon>Bacteria</taxon>
        <taxon>Pseudomonadati</taxon>
        <taxon>Pseudomonadota</taxon>
        <taxon>Gammaproteobacteria</taxon>
        <taxon>Oceanospirillales</taxon>
        <taxon>Oceanospirillaceae</taxon>
        <taxon>Bacterioplanes</taxon>
    </lineage>
</organism>
<dbReference type="Pfam" id="PF12833">
    <property type="entry name" value="HTH_18"/>
    <property type="match status" value="1"/>
</dbReference>
<keyword evidence="1" id="KW-0805">Transcription regulation</keyword>
<keyword evidence="2" id="KW-0238">DNA-binding</keyword>
<dbReference type="RefSeq" id="WP_094061316.1">
    <property type="nucleotide sequence ID" value="NZ_CP022530.1"/>
</dbReference>
<dbReference type="PANTHER" id="PTHR47894:SF1">
    <property type="entry name" value="HTH-TYPE TRANSCRIPTIONAL REGULATOR VQSM"/>
    <property type="match status" value="1"/>
</dbReference>
<dbReference type="KEGG" id="bsan:CHH28_16320"/>
<name>A0A222FPI3_9GAMM</name>
<dbReference type="Proteomes" id="UP000202440">
    <property type="component" value="Chromosome"/>
</dbReference>
<dbReference type="InterPro" id="IPR018060">
    <property type="entry name" value="HTH_AraC"/>
</dbReference>
<evidence type="ECO:0000256" key="2">
    <source>
        <dbReference type="ARBA" id="ARBA00023125"/>
    </source>
</evidence>
<feature type="domain" description="HTH araC/xylS-type" evidence="5">
    <location>
        <begin position="257"/>
        <end position="355"/>
    </location>
</feature>